<evidence type="ECO:0000313" key="5">
    <source>
        <dbReference type="Proteomes" id="UP000000496"/>
    </source>
</evidence>
<feature type="coiled-coil region" evidence="2">
    <location>
        <begin position="290"/>
        <end position="359"/>
    </location>
</feature>
<dbReference type="KEGG" id="sng:SNE_A03880"/>
<feature type="coiled-coil region" evidence="2">
    <location>
        <begin position="916"/>
        <end position="1222"/>
    </location>
</feature>
<keyword evidence="1 2" id="KW-0175">Coiled coil</keyword>
<dbReference type="PANTHER" id="PTHR18870">
    <property type="entry name" value="PROTEIN TAG-278-RELATED"/>
    <property type="match status" value="1"/>
</dbReference>
<evidence type="ECO:0000313" key="4">
    <source>
        <dbReference type="EMBL" id="CCB88265.1"/>
    </source>
</evidence>
<dbReference type="eggNOG" id="COG1196">
    <property type="taxonomic scope" value="Bacteria"/>
</dbReference>
<feature type="region of interest" description="Disordered" evidence="3">
    <location>
        <begin position="502"/>
        <end position="522"/>
    </location>
</feature>
<gene>
    <name evidence="4" type="ordered locus">SNE_A03880</name>
</gene>
<protein>
    <submittedName>
        <fullName evidence="4">Uncharacterized protein</fullName>
    </submittedName>
</protein>
<dbReference type="PANTHER" id="PTHR18870:SF9">
    <property type="entry name" value="PROTEIN TAG-278-RELATED"/>
    <property type="match status" value="1"/>
</dbReference>
<dbReference type="HOGENOM" id="CLU_245012_0_0_0"/>
<dbReference type="STRING" id="331113.SNE_A03880"/>
<feature type="coiled-coil region" evidence="2">
    <location>
        <begin position="160"/>
        <end position="187"/>
    </location>
</feature>
<feature type="region of interest" description="Disordered" evidence="3">
    <location>
        <begin position="657"/>
        <end position="688"/>
    </location>
</feature>
<proteinExistence type="predicted"/>
<reference evidence="4 5" key="2">
    <citation type="journal article" date="2011" name="Mol. Biol. Evol.">
        <title>Unity in variety--the pan-genome of the Chlamydiae.</title>
        <authorList>
            <person name="Collingro A."/>
            <person name="Tischler P."/>
            <person name="Weinmaier T."/>
            <person name="Penz T."/>
            <person name="Heinz E."/>
            <person name="Brunham R.C."/>
            <person name="Read T.D."/>
            <person name="Bavoil P.M."/>
            <person name="Sachse K."/>
            <person name="Kahane S."/>
            <person name="Friedman M.G."/>
            <person name="Rattei T."/>
            <person name="Myers G.S."/>
            <person name="Horn M."/>
        </authorList>
    </citation>
    <scope>NUCLEOTIDE SEQUENCE [LARGE SCALE GENOMIC DNA]</scope>
    <source>
        <strain evidence="5">ATCC VR-1471 / Z</strain>
    </source>
</reference>
<evidence type="ECO:0000256" key="2">
    <source>
        <dbReference type="SAM" id="Coils"/>
    </source>
</evidence>
<feature type="coiled-coil region" evidence="2">
    <location>
        <begin position="220"/>
        <end position="247"/>
    </location>
</feature>
<dbReference type="EMBL" id="FR872582">
    <property type="protein sequence ID" value="CCB88265.1"/>
    <property type="molecule type" value="Genomic_DNA"/>
</dbReference>
<sequence length="1583" mass="182991">MTIISREPTLLSSDIAVDSKPLKLQSMNQSAYQSYHRSISPDVAKLMKTSHFQEKVREVIPRRDFALSTNVQVRVKENGTVLIREKDGDAWLKIYNKSETESPELDEPIDEIVRKTREAYNGLFPHSEEKDTKPLTSERISSSSPPCHHCCGHHHSPDSLQSRDELIRDLRDEVRELRREIERLKETDSRPPVTKVVELEHGLRSTKSRIETLPNMEPTLLAQNKELRRQKGEIDDLREDLTQANQHKAALLLLLSAASECNKSLQSQLQTTAEDLGITEETLGTVMDELDRLQREKGVVENTLQERTEQLSKMLALFLGTAALYQQSQLRIANLQDKASRLGEDNEALEQNLEKRTKELQGAVLLLALASGLHEQNQHQLQTLRELHGKVSEERNSLAHQLELAQQEVERLSKVELPEAHEAKQRLEKELKEAKQQVEDLTPKLKAETEKVAELEDLLHGKDEELQIAKEATQSIQRKLDEAHESHARELKDLREEFGSAKKQLTSEHEEQVRKLTSSHAEDLEQKLRDQKLKFDEESRRLTETYQEKERKLTEQHGLQVHQLEEQVKDLGSKLEAATKRAEKAERLLEEKGSELSLARKDFEKQLRLKDEEVRLAKEATQDVQRKLDEAHESHERNLEQVREEFESAKKRLISENEEQVRKLTSSHVEDLEQKLRDQKQKFDEESRRLTETYQEKERKLTEQHGLQVHQLEEQVKDLGSKLEAATKRAEEAERLLKEKGSELSLARKDFEEQLRLKSEEVRLAKVATEDVQQELEKAHETHKRELERLREAFTSDKRELSRREEELTQRYDLQVRELETKLQKQKESFEQAFTKLDESYRRSEAHLKEEFGLALRALGVEKKDAEARAEELQERVKELEEILREAHDKVSKLPISIAEDSDPSSFPGKYIVGKIKDLLDENQRLNLEMSELKKEQLQVRESHGIELKELDEKHRQELKKLAKEHQSKIQAIQSEIEGYTSEIDRLRKKVSGLISAQLHDKQKIKQLEDINHELREELFKTDQRDISQKSTIDTLKSKISRIEKESTEKDQALEEANSDILKRRAEIEELKRSMKQRDKEIQEAGEELSGMTEDRDYLQGELLKEKKKVRLAEEMLLSTEERASRLEQELNEKKQAYDRLKEETEIALANMEREARKSSSEYENHILELTSALKEKSQKVLELEEENRILRERVETQDKELEELQKEVKLLRKENRELWSILERLATILNVTFNRDNLKTTGQSILEGIKTSAFAKGALGEIAAQIGLNENAEMPAIHKRLEELIQIEGQFDLLHKEKQRALEELEAISRSIEVTKPLCDMSVSASSSELSGIQQAFQEITSAIMHLTHGLGKEQVYLSGLNSQQEEVLRYNRNAILNPNSILHLEKQVTSIVSKAKGKAESSNHKGFNAIIYDKNNLLDFIDRIHGFFEKNNKHFRKIDAYQTQLKALIERAKSISEQGLTMKTSDLRELQATIKSIHALKKERQVLIQSLVIALIDAIRFDSIATKNRYTGQLATGSGFPMFGKDLMAYFQAFQKLDPSYYIDGKPTNPLIDDCHKAEEFRMLVTSLQGSLGALFAKITI</sequence>
<accession>F8L6D5</accession>
<organism evidence="4 5">
    <name type="scientific">Simkania negevensis (strain ATCC VR-1471 / DSM 27360 / Z)</name>
    <dbReference type="NCBI Taxonomy" id="331113"/>
    <lineage>
        <taxon>Bacteria</taxon>
        <taxon>Pseudomonadati</taxon>
        <taxon>Chlamydiota</taxon>
        <taxon>Chlamydiia</taxon>
        <taxon>Parachlamydiales</taxon>
        <taxon>Simkaniaceae</taxon>
        <taxon>Simkania</taxon>
    </lineage>
</organism>
<dbReference type="Proteomes" id="UP000000496">
    <property type="component" value="Chromosome gsn.131"/>
</dbReference>
<keyword evidence="5" id="KW-1185">Reference proteome</keyword>
<feature type="coiled-coil region" evidence="2">
    <location>
        <begin position="1433"/>
        <end position="1460"/>
    </location>
</feature>
<evidence type="ECO:0000256" key="3">
    <source>
        <dbReference type="SAM" id="MobiDB-lite"/>
    </source>
</evidence>
<evidence type="ECO:0000256" key="1">
    <source>
        <dbReference type="ARBA" id="ARBA00023054"/>
    </source>
</evidence>
<reference key="1">
    <citation type="journal article" date="2011" name="Mol. Biol. Evol.">
        <title>Unity in variety -- the pan-genome of the Chlamydiae.</title>
        <authorList>
            <person name="Collingro A."/>
            <person name="Tischler P."/>
            <person name="Weinmaier T."/>
            <person name="Penz T."/>
            <person name="Heinz E."/>
            <person name="Brunham R.C."/>
            <person name="Read T.D."/>
            <person name="Bavoil P.M."/>
            <person name="Sachse K."/>
            <person name="Kahane S."/>
            <person name="Friedman M.G."/>
            <person name="Rattei T."/>
            <person name="Myers G.S.A."/>
            <person name="Horn M."/>
        </authorList>
    </citation>
    <scope>NUCLEOTIDE SEQUENCE</scope>
    <source>
        <strain>Z</strain>
    </source>
</reference>
<dbReference type="RefSeq" id="WP_013942732.1">
    <property type="nucleotide sequence ID" value="NC_015713.1"/>
</dbReference>
<name>F8L6D5_SIMNZ</name>